<dbReference type="STRING" id="6689.A0A3R7PWH4"/>
<dbReference type="Pfam" id="PF02991">
    <property type="entry name" value="ATG8"/>
    <property type="match status" value="1"/>
</dbReference>
<dbReference type="InterPro" id="IPR004241">
    <property type="entry name" value="Atg8-like"/>
</dbReference>
<accession>A0A3R7PWH4</accession>
<organism evidence="7 8">
    <name type="scientific">Penaeus vannamei</name>
    <name type="common">Whiteleg shrimp</name>
    <name type="synonym">Litopenaeus vannamei</name>
    <dbReference type="NCBI Taxonomy" id="6689"/>
    <lineage>
        <taxon>Eukaryota</taxon>
        <taxon>Metazoa</taxon>
        <taxon>Ecdysozoa</taxon>
        <taxon>Arthropoda</taxon>
        <taxon>Crustacea</taxon>
        <taxon>Multicrustacea</taxon>
        <taxon>Malacostraca</taxon>
        <taxon>Eumalacostraca</taxon>
        <taxon>Eucarida</taxon>
        <taxon>Decapoda</taxon>
        <taxon>Dendrobranchiata</taxon>
        <taxon>Penaeoidea</taxon>
        <taxon>Penaeidae</taxon>
        <taxon>Penaeus</taxon>
    </lineage>
</organism>
<keyword evidence="4 5" id="KW-0449">Lipoprotein</keyword>
<evidence type="ECO:0000256" key="2">
    <source>
        <dbReference type="ARBA" id="ARBA00007293"/>
    </source>
</evidence>
<evidence type="ECO:0000313" key="7">
    <source>
        <dbReference type="EMBL" id="ROT84904.1"/>
    </source>
</evidence>
<reference evidence="7 8" key="2">
    <citation type="submission" date="2019-01" db="EMBL/GenBank/DDBJ databases">
        <title>The decoding of complex shrimp genome reveals the adaptation for benthos swimmer, frequently molting mechanism and breeding impact on genome.</title>
        <authorList>
            <person name="Sun Y."/>
            <person name="Gao Y."/>
            <person name="Yu Y."/>
        </authorList>
    </citation>
    <scope>NUCLEOTIDE SEQUENCE [LARGE SCALE GENOMIC DNA]</scope>
    <source>
        <tissue evidence="7">Muscle</tissue>
    </source>
</reference>
<dbReference type="AlphaFoldDB" id="A0A3R7PWH4"/>
<dbReference type="GO" id="GO:0016020">
    <property type="term" value="C:membrane"/>
    <property type="evidence" value="ECO:0007669"/>
    <property type="project" value="UniProtKB-SubCell"/>
</dbReference>
<keyword evidence="8" id="KW-1185">Reference proteome</keyword>
<dbReference type="Proteomes" id="UP000283509">
    <property type="component" value="Unassembled WGS sequence"/>
</dbReference>
<comment type="caution">
    <text evidence="7">The sequence shown here is derived from an EMBL/GenBank/DDBJ whole genome shotgun (WGS) entry which is preliminary data.</text>
</comment>
<proteinExistence type="inferred from homology"/>
<evidence type="ECO:0000256" key="5">
    <source>
        <dbReference type="PIRSR" id="PIRSR604241-50"/>
    </source>
</evidence>
<dbReference type="OrthoDB" id="6738456at2759"/>
<dbReference type="SUPFAM" id="SSF54236">
    <property type="entry name" value="Ubiquitin-like"/>
    <property type="match status" value="1"/>
</dbReference>
<dbReference type="PANTHER" id="PTHR10969">
    <property type="entry name" value="MICROTUBULE-ASSOCIATED PROTEINS 1A/1B LIGHT CHAIN 3-RELATED"/>
    <property type="match status" value="1"/>
</dbReference>
<reference evidence="7 8" key="1">
    <citation type="submission" date="2018-04" db="EMBL/GenBank/DDBJ databases">
        <authorList>
            <person name="Zhang X."/>
            <person name="Yuan J."/>
            <person name="Li F."/>
            <person name="Xiang J."/>
        </authorList>
    </citation>
    <scope>NUCLEOTIDE SEQUENCE [LARGE SCALE GENOMIC DNA]</scope>
    <source>
        <tissue evidence="7">Muscle</tissue>
    </source>
</reference>
<gene>
    <name evidence="7" type="ORF">C7M84_021897</name>
</gene>
<comment type="subcellular location">
    <subcellularLocation>
        <location evidence="1">Membrane</location>
    </subcellularLocation>
</comment>
<evidence type="ECO:0000313" key="8">
    <source>
        <dbReference type="Proteomes" id="UP000283509"/>
    </source>
</evidence>
<evidence type="ECO:0000256" key="3">
    <source>
        <dbReference type="ARBA" id="ARBA00023136"/>
    </source>
</evidence>
<dbReference type="EMBL" id="QCYY01000474">
    <property type="protein sequence ID" value="ROT84904.1"/>
    <property type="molecule type" value="Genomic_DNA"/>
</dbReference>
<feature type="lipid moiety-binding region" description="Phosphatidylserine amidated glycine; alternate" evidence="5">
    <location>
        <position position="117"/>
    </location>
</feature>
<keyword evidence="6" id="KW-0072">Autophagy</keyword>
<name>A0A3R7PWH4_PENVA</name>
<evidence type="ECO:0000256" key="6">
    <source>
        <dbReference type="RuleBase" id="RU004384"/>
    </source>
</evidence>
<dbReference type="Gene3D" id="3.10.20.90">
    <property type="entry name" value="Phosphatidylinositol 3-kinase Catalytic Subunit, Chain A, domain 1"/>
    <property type="match status" value="1"/>
</dbReference>
<keyword evidence="3" id="KW-0472">Membrane</keyword>
<sequence length="144" mass="16437">MKWLYKAERPLAERVAECKRILSKYPDRLPVIVERADKTRFEDLDRKKFLVPKDFTLGQFYYIVRKRVRLEPEDALFLLIGRMIPPASALMGELYETHRDSQDGFLYVAMTDESIYGGEGGGLRAEAAAGWSSSHLAVSSVCFV</sequence>
<evidence type="ECO:0000256" key="1">
    <source>
        <dbReference type="ARBA" id="ARBA00004370"/>
    </source>
</evidence>
<evidence type="ECO:0000256" key="4">
    <source>
        <dbReference type="ARBA" id="ARBA00023288"/>
    </source>
</evidence>
<dbReference type="InterPro" id="IPR029071">
    <property type="entry name" value="Ubiquitin-like_domsf"/>
</dbReference>
<keyword evidence="7" id="KW-0675">Receptor</keyword>
<dbReference type="GO" id="GO:0006914">
    <property type="term" value="P:autophagy"/>
    <property type="evidence" value="ECO:0007669"/>
    <property type="project" value="UniProtKB-KW"/>
</dbReference>
<protein>
    <submittedName>
        <fullName evidence="7">Gamma-aminobutyric acid receptor-associated protein</fullName>
    </submittedName>
</protein>
<comment type="similarity">
    <text evidence="2 6">Belongs to the ATG8 family.</text>
</comment>